<keyword evidence="3" id="KW-1185">Reference proteome</keyword>
<reference evidence="2" key="1">
    <citation type="submission" date="2022-03" db="EMBL/GenBank/DDBJ databases">
        <authorList>
            <person name="Tunstrom K."/>
        </authorList>
    </citation>
    <scope>NUCLEOTIDE SEQUENCE</scope>
</reference>
<evidence type="ECO:0000313" key="2">
    <source>
        <dbReference type="EMBL" id="CAH2086455.1"/>
    </source>
</evidence>
<feature type="region of interest" description="Disordered" evidence="1">
    <location>
        <begin position="1"/>
        <end position="20"/>
    </location>
</feature>
<sequence length="123" mass="13903">MMQLINSHGDREDYNTAKRASNRAIDRGHSETWLPLHDKLETAEDKAHIQVVYVWCNAGWIAYATRSSEAISSTDDEIASERTRPPGCSKRDMRANGLTMSDAKNRVKWKRLSGKVDPGNSRD</sequence>
<dbReference type="AlphaFoldDB" id="A0AAU9TH97"/>
<dbReference type="Proteomes" id="UP001153954">
    <property type="component" value="Unassembled WGS sequence"/>
</dbReference>
<organism evidence="2 3">
    <name type="scientific">Euphydryas editha</name>
    <name type="common">Edith's checkerspot</name>
    <dbReference type="NCBI Taxonomy" id="104508"/>
    <lineage>
        <taxon>Eukaryota</taxon>
        <taxon>Metazoa</taxon>
        <taxon>Ecdysozoa</taxon>
        <taxon>Arthropoda</taxon>
        <taxon>Hexapoda</taxon>
        <taxon>Insecta</taxon>
        <taxon>Pterygota</taxon>
        <taxon>Neoptera</taxon>
        <taxon>Endopterygota</taxon>
        <taxon>Lepidoptera</taxon>
        <taxon>Glossata</taxon>
        <taxon>Ditrysia</taxon>
        <taxon>Papilionoidea</taxon>
        <taxon>Nymphalidae</taxon>
        <taxon>Nymphalinae</taxon>
        <taxon>Euphydryas</taxon>
    </lineage>
</organism>
<evidence type="ECO:0000256" key="1">
    <source>
        <dbReference type="SAM" id="MobiDB-lite"/>
    </source>
</evidence>
<accession>A0AAU9TH97</accession>
<feature type="compositionally biased region" description="Basic and acidic residues" evidence="1">
    <location>
        <begin position="79"/>
        <end position="94"/>
    </location>
</feature>
<feature type="region of interest" description="Disordered" evidence="1">
    <location>
        <begin position="71"/>
        <end position="123"/>
    </location>
</feature>
<evidence type="ECO:0000313" key="3">
    <source>
        <dbReference type="Proteomes" id="UP001153954"/>
    </source>
</evidence>
<gene>
    <name evidence="2" type="ORF">EEDITHA_LOCUS2834</name>
</gene>
<name>A0AAU9TH97_EUPED</name>
<protein>
    <submittedName>
        <fullName evidence="2">Uncharacterized protein</fullName>
    </submittedName>
</protein>
<dbReference type="EMBL" id="CAKOGL010000005">
    <property type="protein sequence ID" value="CAH2086455.1"/>
    <property type="molecule type" value="Genomic_DNA"/>
</dbReference>
<comment type="caution">
    <text evidence="2">The sequence shown here is derived from an EMBL/GenBank/DDBJ whole genome shotgun (WGS) entry which is preliminary data.</text>
</comment>
<proteinExistence type="predicted"/>